<organism evidence="7 8">
    <name type="scientific">Spirosoma profusum</name>
    <dbReference type="NCBI Taxonomy" id="2771354"/>
    <lineage>
        <taxon>Bacteria</taxon>
        <taxon>Pseudomonadati</taxon>
        <taxon>Bacteroidota</taxon>
        <taxon>Cytophagia</taxon>
        <taxon>Cytophagales</taxon>
        <taxon>Cytophagaceae</taxon>
        <taxon>Spirosoma</taxon>
    </lineage>
</organism>
<dbReference type="GO" id="GO:0005524">
    <property type="term" value="F:ATP binding"/>
    <property type="evidence" value="ECO:0007669"/>
    <property type="project" value="UniProtKB-UniRule"/>
</dbReference>
<keyword evidence="8" id="KW-1185">Reference proteome</keyword>
<dbReference type="InterPro" id="IPR011009">
    <property type="entry name" value="Kinase-like_dom_sf"/>
</dbReference>
<keyword evidence="3 7" id="KW-0418">Kinase</keyword>
<evidence type="ECO:0000256" key="2">
    <source>
        <dbReference type="ARBA" id="ARBA00022741"/>
    </source>
</evidence>
<dbReference type="AlphaFoldDB" id="A0A926XXM1"/>
<dbReference type="SMART" id="SM00220">
    <property type="entry name" value="S_TKc"/>
    <property type="match status" value="1"/>
</dbReference>
<protein>
    <submittedName>
        <fullName evidence="7">Serine/threonine protein kinase</fullName>
    </submittedName>
</protein>
<keyword evidence="7" id="KW-0723">Serine/threonine-protein kinase</keyword>
<dbReference type="FunFam" id="1.10.510.10:FF:000571">
    <property type="entry name" value="Maternal embryonic leucine zipper kinase"/>
    <property type="match status" value="1"/>
</dbReference>
<evidence type="ECO:0000259" key="6">
    <source>
        <dbReference type="PROSITE" id="PS50011"/>
    </source>
</evidence>
<sequence length="281" mass="31580">MNQTIRGYTLTQWLGSGGMGEVYQAVHDSTQRTVAIKLLSQLEQAERFRNEAALQASVRHPHIALIYDFFVEKNLPCLVMEYVEGPTLQQVIRKNASLSEEAAWKYLGKIASALDYLHQRDIIHRDLKAGNIKLTREGQPKLLDFGLARQANSPRLTRQGHLVGTVASMAPEQFSGESNAASDCWALGVLFYEMLTGYSPFGGSTDSEIGRLIQKADYLSPVKLQPAISRASERLINKLLVVSPERRLTARQVLDIIKEPALLDKSDWMEPMRKLWGKMKL</sequence>
<dbReference type="Pfam" id="PF00069">
    <property type="entry name" value="Pkinase"/>
    <property type="match status" value="1"/>
</dbReference>
<feature type="binding site" evidence="5">
    <location>
        <position position="37"/>
    </location>
    <ligand>
        <name>ATP</name>
        <dbReference type="ChEBI" id="CHEBI:30616"/>
    </ligand>
</feature>
<dbReference type="PROSITE" id="PS50011">
    <property type="entry name" value="PROTEIN_KINASE_DOM"/>
    <property type="match status" value="1"/>
</dbReference>
<keyword evidence="1" id="KW-0808">Transferase</keyword>
<dbReference type="CDD" id="cd14014">
    <property type="entry name" value="STKc_PknB_like"/>
    <property type="match status" value="1"/>
</dbReference>
<dbReference type="Proteomes" id="UP000598820">
    <property type="component" value="Unassembled WGS sequence"/>
</dbReference>
<evidence type="ECO:0000256" key="1">
    <source>
        <dbReference type="ARBA" id="ARBA00022679"/>
    </source>
</evidence>
<feature type="domain" description="Protein kinase" evidence="6">
    <location>
        <begin position="8"/>
        <end position="262"/>
    </location>
</feature>
<evidence type="ECO:0000256" key="3">
    <source>
        <dbReference type="ARBA" id="ARBA00022777"/>
    </source>
</evidence>
<comment type="caution">
    <text evidence="7">The sequence shown here is derived from an EMBL/GenBank/DDBJ whole genome shotgun (WGS) entry which is preliminary data.</text>
</comment>
<proteinExistence type="predicted"/>
<dbReference type="PANTHER" id="PTHR43289">
    <property type="entry name" value="MITOGEN-ACTIVATED PROTEIN KINASE KINASE KINASE 20-RELATED"/>
    <property type="match status" value="1"/>
</dbReference>
<keyword evidence="4 5" id="KW-0067">ATP-binding</keyword>
<evidence type="ECO:0000256" key="4">
    <source>
        <dbReference type="ARBA" id="ARBA00022840"/>
    </source>
</evidence>
<evidence type="ECO:0000313" key="7">
    <source>
        <dbReference type="EMBL" id="MBD2702784.1"/>
    </source>
</evidence>
<keyword evidence="2 5" id="KW-0547">Nucleotide-binding</keyword>
<dbReference type="GO" id="GO:0004674">
    <property type="term" value="F:protein serine/threonine kinase activity"/>
    <property type="evidence" value="ECO:0007669"/>
    <property type="project" value="UniProtKB-KW"/>
</dbReference>
<name>A0A926XXM1_9BACT</name>
<dbReference type="PANTHER" id="PTHR43289:SF6">
    <property type="entry name" value="SERINE_THREONINE-PROTEIN KINASE NEKL-3"/>
    <property type="match status" value="1"/>
</dbReference>
<dbReference type="EMBL" id="JACWZY010000017">
    <property type="protein sequence ID" value="MBD2702784.1"/>
    <property type="molecule type" value="Genomic_DNA"/>
</dbReference>
<accession>A0A926XXM1</accession>
<dbReference type="SUPFAM" id="SSF56112">
    <property type="entry name" value="Protein kinase-like (PK-like)"/>
    <property type="match status" value="1"/>
</dbReference>
<dbReference type="InterPro" id="IPR017441">
    <property type="entry name" value="Protein_kinase_ATP_BS"/>
</dbReference>
<evidence type="ECO:0000313" key="8">
    <source>
        <dbReference type="Proteomes" id="UP000598820"/>
    </source>
</evidence>
<evidence type="ECO:0000256" key="5">
    <source>
        <dbReference type="PROSITE-ProRule" id="PRU10141"/>
    </source>
</evidence>
<gene>
    <name evidence="7" type="ORF">IC229_19205</name>
</gene>
<dbReference type="InterPro" id="IPR000719">
    <property type="entry name" value="Prot_kinase_dom"/>
</dbReference>
<dbReference type="RefSeq" id="WP_190888632.1">
    <property type="nucleotide sequence ID" value="NZ_JACWZY010000017.1"/>
</dbReference>
<dbReference type="Gene3D" id="1.10.510.10">
    <property type="entry name" value="Transferase(Phosphotransferase) domain 1"/>
    <property type="match status" value="1"/>
</dbReference>
<dbReference type="PROSITE" id="PS00107">
    <property type="entry name" value="PROTEIN_KINASE_ATP"/>
    <property type="match status" value="1"/>
</dbReference>
<reference evidence="7" key="1">
    <citation type="submission" date="2020-09" db="EMBL/GenBank/DDBJ databases">
        <authorList>
            <person name="Kim M.K."/>
        </authorList>
    </citation>
    <scope>NUCLEOTIDE SEQUENCE</scope>
    <source>
        <strain evidence="7">BT702</strain>
    </source>
</reference>